<keyword evidence="3" id="KW-1185">Reference proteome</keyword>
<dbReference type="InterPro" id="IPR050678">
    <property type="entry name" value="DNA_Partitioning_ATPase"/>
</dbReference>
<dbReference type="SUPFAM" id="SSF52540">
    <property type="entry name" value="P-loop containing nucleoside triphosphate hydrolases"/>
    <property type="match status" value="1"/>
</dbReference>
<organism evidence="2 3">
    <name type="scientific">Geobacter benzoatilyticus</name>
    <dbReference type="NCBI Taxonomy" id="2815309"/>
    <lineage>
        <taxon>Bacteria</taxon>
        <taxon>Pseudomonadati</taxon>
        <taxon>Thermodesulfobacteriota</taxon>
        <taxon>Desulfuromonadia</taxon>
        <taxon>Geobacterales</taxon>
        <taxon>Geobacteraceae</taxon>
        <taxon>Geobacter</taxon>
    </lineage>
</organism>
<feature type="domain" description="AAA" evidence="1">
    <location>
        <begin position="10"/>
        <end position="150"/>
    </location>
</feature>
<evidence type="ECO:0000313" key="3">
    <source>
        <dbReference type="Proteomes" id="UP000663651"/>
    </source>
</evidence>
<protein>
    <submittedName>
        <fullName evidence="2">ParA family protein</fullName>
    </submittedName>
</protein>
<dbReference type="Pfam" id="PF13614">
    <property type="entry name" value="AAA_31"/>
    <property type="match status" value="1"/>
</dbReference>
<gene>
    <name evidence="2" type="ORF">JZM60_14075</name>
</gene>
<evidence type="ECO:0000313" key="2">
    <source>
        <dbReference type="EMBL" id="QSV45249.1"/>
    </source>
</evidence>
<evidence type="ECO:0000259" key="1">
    <source>
        <dbReference type="Pfam" id="PF13614"/>
    </source>
</evidence>
<dbReference type="InterPro" id="IPR025669">
    <property type="entry name" value="AAA_dom"/>
</dbReference>
<sequence length="469" mass="52772">MGAMQSYPYVITVSSEKGGVGKTTLATNLAIYLKALNEDLPVSIFSFDNHFTVDRMFEIKGQRTAGTVADLLSEAPGKDLIHIGQYGVGYIPSSADLSGNKNAIRNPMELTRLLALSRIPGIIIIDTRPDLDILTQNALFAADRAIIPVKDMPSLENCRNIFALFDQRGLDRRSLTLIPCLVDERIKFDGPFADQKSLLKAYAINRGYRCFETYISKSPKVESLNTNPDGKIYPILTHAKWTEVHSQFAQLAQTVIAEYQGTAEPRSLLFHQWLLTEEDRKKEAFFARLSGLKTECLLCGRPTSGDTDNEGSFYFEVSDGSAAGFFEEECFFRLLMTNIYNLDTSLDEDDPTLLILHDSARESAFAFRPVTNGSGTTVEFHRFDLNGMHLLKKTYPLREFDGGILKRERNKLFSLMADTFGSSVERSPDSFLLVHPVNQDKPEAILKEERYRSFTRLRQSIARQILQAN</sequence>
<dbReference type="InterPro" id="IPR027417">
    <property type="entry name" value="P-loop_NTPase"/>
</dbReference>
<accession>A0ABX7Q1H8</accession>
<dbReference type="EMBL" id="CP071382">
    <property type="protein sequence ID" value="QSV45249.1"/>
    <property type="molecule type" value="Genomic_DNA"/>
</dbReference>
<reference evidence="2 3" key="1">
    <citation type="submission" date="2021-03" db="EMBL/GenBank/DDBJ databases">
        <title>Geobacter metallireducens gen. nov. sp. nov., a microorganism capable of coupling the complete oxidation of organic compounds to the reduction of iron and other metals.</title>
        <authorList>
            <person name="Li Y."/>
        </authorList>
    </citation>
    <scope>NUCLEOTIDE SEQUENCE [LARGE SCALE GENOMIC DNA]</scope>
    <source>
        <strain evidence="2 3">Jerry-YX</strain>
    </source>
</reference>
<dbReference type="CDD" id="cd02042">
    <property type="entry name" value="ParAB_family"/>
    <property type="match status" value="1"/>
</dbReference>
<dbReference type="Proteomes" id="UP000663651">
    <property type="component" value="Chromosome"/>
</dbReference>
<dbReference type="PANTHER" id="PTHR13696">
    <property type="entry name" value="P-LOOP CONTAINING NUCLEOSIDE TRIPHOSPHATE HYDROLASE"/>
    <property type="match status" value="1"/>
</dbReference>
<dbReference type="Gene3D" id="3.40.50.300">
    <property type="entry name" value="P-loop containing nucleotide triphosphate hydrolases"/>
    <property type="match status" value="1"/>
</dbReference>
<name>A0ABX7Q1H8_9BACT</name>
<proteinExistence type="predicted"/>
<dbReference type="RefSeq" id="WP_207163054.1">
    <property type="nucleotide sequence ID" value="NZ_CP071382.1"/>
</dbReference>
<dbReference type="PANTHER" id="PTHR13696:SF52">
    <property type="entry name" value="PARA FAMILY PROTEIN CT_582"/>
    <property type="match status" value="1"/>
</dbReference>